<evidence type="ECO:0000313" key="2">
    <source>
        <dbReference type="Proteomes" id="UP000031668"/>
    </source>
</evidence>
<dbReference type="Gene3D" id="3.40.50.300">
    <property type="entry name" value="P-loop containing nucleotide triphosphate hydrolases"/>
    <property type="match status" value="1"/>
</dbReference>
<dbReference type="InterPro" id="IPR027417">
    <property type="entry name" value="P-loop_NTPase"/>
</dbReference>
<accession>A0A0C2N9G1</accession>
<comment type="caution">
    <text evidence="1">The sequence shown here is derived from an EMBL/GenBank/DDBJ whole genome shotgun (WGS) entry which is preliminary data.</text>
</comment>
<dbReference type="OrthoDB" id="10638672at2759"/>
<evidence type="ECO:0000313" key="1">
    <source>
        <dbReference type="EMBL" id="KII70547.1"/>
    </source>
</evidence>
<keyword evidence="2" id="KW-1185">Reference proteome</keyword>
<name>A0A0C2N9G1_THEKT</name>
<dbReference type="AlphaFoldDB" id="A0A0C2N9G1"/>
<gene>
    <name evidence="1" type="ORF">RF11_14865</name>
</gene>
<organism evidence="1 2">
    <name type="scientific">Thelohanellus kitauei</name>
    <name type="common">Myxosporean</name>
    <dbReference type="NCBI Taxonomy" id="669202"/>
    <lineage>
        <taxon>Eukaryota</taxon>
        <taxon>Metazoa</taxon>
        <taxon>Cnidaria</taxon>
        <taxon>Myxozoa</taxon>
        <taxon>Myxosporea</taxon>
        <taxon>Bivalvulida</taxon>
        <taxon>Platysporina</taxon>
        <taxon>Myxobolidae</taxon>
        <taxon>Thelohanellus</taxon>
    </lineage>
</organism>
<protein>
    <submittedName>
        <fullName evidence="1">Uncharacterized protein</fullName>
    </submittedName>
</protein>
<sequence length="251" mass="28657">MSYFLFAVASSMTQNCADGSIFCMIGEKQTQTLLCNLMSNVFQHMAAPVPSSFFVDKHLTTNCDVPIKLISSLQNKRLGYSIDLKDKPLQSRSLNLITGGEKISFKRRNCSSKTELRITTKMFIFCSKLPKLDQINEAIRQRTKIIKFCSCFNGSPEHVQQNRIDSSLIDVIPRDLDYIKGFMVLLIEKLKELKSNNYKLPHQDSKENAYFKLTSLQEEKSLEIFLLKNVTSCPGSFISFEDMLARFMPGF</sequence>
<reference evidence="1 2" key="1">
    <citation type="journal article" date="2014" name="Genome Biol. Evol.">
        <title>The genome of the myxosporean Thelohanellus kitauei shows adaptations to nutrient acquisition within its fish host.</title>
        <authorList>
            <person name="Yang Y."/>
            <person name="Xiong J."/>
            <person name="Zhou Z."/>
            <person name="Huo F."/>
            <person name="Miao W."/>
            <person name="Ran C."/>
            <person name="Liu Y."/>
            <person name="Zhang J."/>
            <person name="Feng J."/>
            <person name="Wang M."/>
            <person name="Wang M."/>
            <person name="Wang L."/>
            <person name="Yao B."/>
        </authorList>
    </citation>
    <scope>NUCLEOTIDE SEQUENCE [LARGE SCALE GENOMIC DNA]</scope>
    <source>
        <strain evidence="1">Wuqing</strain>
    </source>
</reference>
<dbReference type="EMBL" id="JWZT01002036">
    <property type="protein sequence ID" value="KII70547.1"/>
    <property type="molecule type" value="Genomic_DNA"/>
</dbReference>
<dbReference type="Proteomes" id="UP000031668">
    <property type="component" value="Unassembled WGS sequence"/>
</dbReference>
<proteinExistence type="predicted"/>